<sequence length="264" mass="28921">MTYDMPTLMFLDQPDGSKIAYHAIPRKQAATPNDEKPGILFLGGFMSDMTGTKATHLEQHCVRRGLAYTRFDYSGHGQSSGRFADGTIGQWARNAIAILDEVARGPQILVGSSMGGWISLLTALARPDRVTGLIGIAAAPDFTEDLMWAQFSEDQKHTILEKGALVEPTEYGDDPYTITRALIEDGRNHLLLRDTINLDIPVRLVQGMEDPDVPWQTALKLAEKLSSNDVEVQLVKSGDHRLSKPAELDAITHHIDVLTGFAAG</sequence>
<dbReference type="PANTHER" id="PTHR16138">
    <property type="entry name" value="MYCOPHENOLIC ACID ACYL-GLUCURONIDE ESTERASE, MITOCHONDRIAL"/>
    <property type="match status" value="1"/>
</dbReference>
<accession>A0ABM6QD34</accession>
<evidence type="ECO:0000313" key="4">
    <source>
        <dbReference type="Proteomes" id="UP000233458"/>
    </source>
</evidence>
<dbReference type="Proteomes" id="UP000233458">
    <property type="component" value="Chromosome"/>
</dbReference>
<dbReference type="InterPro" id="IPR022742">
    <property type="entry name" value="Hydrolase_4"/>
</dbReference>
<dbReference type="GO" id="GO:0016787">
    <property type="term" value="F:hydrolase activity"/>
    <property type="evidence" value="ECO:0007669"/>
    <property type="project" value="UniProtKB-KW"/>
</dbReference>
<name>A0ABM6QD34_9PROT</name>
<evidence type="ECO:0000259" key="2">
    <source>
        <dbReference type="Pfam" id="PF12146"/>
    </source>
</evidence>
<dbReference type="RefSeq" id="WP_101285764.1">
    <property type="nucleotide sequence ID" value="NZ_CP024199.1"/>
</dbReference>
<gene>
    <name evidence="3" type="ORF">CSC3H3_18300</name>
</gene>
<dbReference type="PANTHER" id="PTHR16138:SF7">
    <property type="entry name" value="PALMITOYL-PROTEIN THIOESTERASE ABHD10, MITOCHONDRIAL"/>
    <property type="match status" value="1"/>
</dbReference>
<dbReference type="SUPFAM" id="SSF53474">
    <property type="entry name" value="alpha/beta-Hydrolases"/>
    <property type="match status" value="1"/>
</dbReference>
<dbReference type="Gene3D" id="3.40.50.1820">
    <property type="entry name" value="alpha/beta hydrolase"/>
    <property type="match status" value="1"/>
</dbReference>
<keyword evidence="1 3" id="KW-0378">Hydrolase</keyword>
<reference evidence="3 4" key="1">
    <citation type="submission" date="2017-10" db="EMBL/GenBank/DDBJ databases">
        <title>Biodiversity and function of Thalassospira species in the particle-attached aromatic-hydrocarbon-degrading consortia from the surface seawater of the China South Sea.</title>
        <authorList>
            <person name="Dong C."/>
            <person name="Liu R."/>
            <person name="Shao Z."/>
        </authorList>
    </citation>
    <scope>NUCLEOTIDE SEQUENCE [LARGE SCALE GENOMIC DNA]</scope>
    <source>
        <strain evidence="3 4">CSC3H3</strain>
    </source>
</reference>
<protein>
    <submittedName>
        <fullName evidence="3">Alpha/beta hydrolase</fullName>
    </submittedName>
</protein>
<dbReference type="EMBL" id="CP024199">
    <property type="protein sequence ID" value="AUG54448.1"/>
    <property type="molecule type" value="Genomic_DNA"/>
</dbReference>
<keyword evidence="4" id="KW-1185">Reference proteome</keyword>
<feature type="domain" description="Serine aminopeptidase S33" evidence="2">
    <location>
        <begin position="54"/>
        <end position="145"/>
    </location>
</feature>
<dbReference type="InterPro" id="IPR052382">
    <property type="entry name" value="ABHD10_acyl-thioesterase"/>
</dbReference>
<dbReference type="Pfam" id="PF12146">
    <property type="entry name" value="Hydrolase_4"/>
    <property type="match status" value="1"/>
</dbReference>
<dbReference type="InterPro" id="IPR029058">
    <property type="entry name" value="AB_hydrolase_fold"/>
</dbReference>
<evidence type="ECO:0000313" key="3">
    <source>
        <dbReference type="EMBL" id="AUG54448.1"/>
    </source>
</evidence>
<organism evidence="3 4">
    <name type="scientific">Thalassospira marina</name>
    <dbReference type="NCBI Taxonomy" id="2048283"/>
    <lineage>
        <taxon>Bacteria</taxon>
        <taxon>Pseudomonadati</taxon>
        <taxon>Pseudomonadota</taxon>
        <taxon>Alphaproteobacteria</taxon>
        <taxon>Rhodospirillales</taxon>
        <taxon>Thalassospiraceae</taxon>
        <taxon>Thalassospira</taxon>
    </lineage>
</organism>
<evidence type="ECO:0000256" key="1">
    <source>
        <dbReference type="ARBA" id="ARBA00022801"/>
    </source>
</evidence>
<proteinExistence type="predicted"/>